<dbReference type="InterPro" id="IPR051531">
    <property type="entry name" value="N-acetyltransferase"/>
</dbReference>
<dbReference type="SUPFAM" id="SSF55729">
    <property type="entry name" value="Acyl-CoA N-acyltransferases (Nat)"/>
    <property type="match status" value="1"/>
</dbReference>
<proteinExistence type="inferred from homology"/>
<name>A0A1H8H898_9FIRM</name>
<keyword evidence="6" id="KW-1185">Reference proteome</keyword>
<dbReference type="GO" id="GO:0016747">
    <property type="term" value="F:acyltransferase activity, transferring groups other than amino-acyl groups"/>
    <property type="evidence" value="ECO:0007669"/>
    <property type="project" value="InterPro"/>
</dbReference>
<evidence type="ECO:0000256" key="1">
    <source>
        <dbReference type="ARBA" id="ARBA00022679"/>
    </source>
</evidence>
<accession>A0A1H8H898</accession>
<dbReference type="STRING" id="215200.SAMN05216454_10546"/>
<evidence type="ECO:0000256" key="3">
    <source>
        <dbReference type="ARBA" id="ARBA00038502"/>
    </source>
</evidence>
<dbReference type="InterPro" id="IPR000182">
    <property type="entry name" value="GNAT_dom"/>
</dbReference>
<evidence type="ECO:0000313" key="5">
    <source>
        <dbReference type="EMBL" id="SEN52270.1"/>
    </source>
</evidence>
<keyword evidence="2" id="KW-0012">Acyltransferase</keyword>
<organism evidence="5 6">
    <name type="scientific">Peptostreptococcus russellii</name>
    <dbReference type="NCBI Taxonomy" id="215200"/>
    <lineage>
        <taxon>Bacteria</taxon>
        <taxon>Bacillati</taxon>
        <taxon>Bacillota</taxon>
        <taxon>Clostridia</taxon>
        <taxon>Peptostreptococcales</taxon>
        <taxon>Peptostreptococcaceae</taxon>
        <taxon>Peptostreptococcus</taxon>
    </lineage>
</organism>
<dbReference type="Proteomes" id="UP000199512">
    <property type="component" value="Unassembled WGS sequence"/>
</dbReference>
<feature type="domain" description="N-acetyltransferase" evidence="4">
    <location>
        <begin position="17"/>
        <end position="189"/>
    </location>
</feature>
<dbReference type="Gene3D" id="3.40.630.30">
    <property type="match status" value="1"/>
</dbReference>
<evidence type="ECO:0000256" key="2">
    <source>
        <dbReference type="ARBA" id="ARBA00023315"/>
    </source>
</evidence>
<evidence type="ECO:0000313" key="6">
    <source>
        <dbReference type="Proteomes" id="UP000199512"/>
    </source>
</evidence>
<dbReference type="RefSeq" id="WP_091975060.1">
    <property type="nucleotide sequence ID" value="NZ_CAUWDX010000001.1"/>
</dbReference>
<dbReference type="InterPro" id="IPR016181">
    <property type="entry name" value="Acyl_CoA_acyltransferase"/>
</dbReference>
<dbReference type="AlphaFoldDB" id="A0A1H8H898"/>
<sequence length="189" mass="22366">MNAKVDVNNIFIESSRLILRAYGEEDLNDFFEYASEKGVGEMAGWNHHKNIEETKSVLKMFLNERKTLAIVYKENKKVIGSIGIEYIREEMLDEEYEKLLGREIGYVLAKKYWGQGIMTEALNELIRYLFLNEKYDFLTLCHSRNNYRSQRVAEKCKFTFIKEEKIKNSSGKNEIMKVYLLENIDKNKF</sequence>
<dbReference type="PROSITE" id="PS51186">
    <property type="entry name" value="GNAT"/>
    <property type="match status" value="1"/>
</dbReference>
<reference evidence="5 6" key="1">
    <citation type="submission" date="2016-10" db="EMBL/GenBank/DDBJ databases">
        <authorList>
            <person name="de Groot N.N."/>
        </authorList>
    </citation>
    <scope>NUCLEOTIDE SEQUENCE [LARGE SCALE GENOMIC DNA]</scope>
    <source>
        <strain evidence="5 6">Calf135</strain>
    </source>
</reference>
<dbReference type="PANTHER" id="PTHR43792">
    <property type="entry name" value="GNAT FAMILY, PUTATIVE (AFU_ORTHOLOGUE AFUA_3G00765)-RELATED-RELATED"/>
    <property type="match status" value="1"/>
</dbReference>
<protein>
    <submittedName>
        <fullName evidence="5">Ribosomal-protein-alanine N-acetyltransferase</fullName>
    </submittedName>
</protein>
<dbReference type="PANTHER" id="PTHR43792:SF8">
    <property type="entry name" value="[RIBOSOMAL PROTEIN US5]-ALANINE N-ACETYLTRANSFERASE"/>
    <property type="match status" value="1"/>
</dbReference>
<dbReference type="OrthoDB" id="9785602at2"/>
<gene>
    <name evidence="5" type="ORF">SAMN05216454_10546</name>
</gene>
<comment type="similarity">
    <text evidence="3">Belongs to the acetyltransferase family. RimJ subfamily.</text>
</comment>
<dbReference type="Pfam" id="PF13302">
    <property type="entry name" value="Acetyltransf_3"/>
    <property type="match status" value="1"/>
</dbReference>
<evidence type="ECO:0000259" key="4">
    <source>
        <dbReference type="PROSITE" id="PS51186"/>
    </source>
</evidence>
<keyword evidence="1 5" id="KW-0808">Transferase</keyword>
<dbReference type="EMBL" id="FODF01000005">
    <property type="protein sequence ID" value="SEN52270.1"/>
    <property type="molecule type" value="Genomic_DNA"/>
</dbReference>